<gene>
    <name evidence="7" type="ORF">FH715_02900</name>
</gene>
<comment type="caution">
    <text evidence="7">The sequence shown here is derived from an EMBL/GenBank/DDBJ whole genome shotgun (WGS) entry which is preliminary data.</text>
</comment>
<evidence type="ECO:0000256" key="3">
    <source>
        <dbReference type="ARBA" id="ARBA00022801"/>
    </source>
</evidence>
<proteinExistence type="inferred from homology"/>
<dbReference type="Pfam" id="PF17189">
    <property type="entry name" value="Glyco_hydro_30C"/>
    <property type="match status" value="1"/>
</dbReference>
<evidence type="ECO:0000259" key="6">
    <source>
        <dbReference type="Pfam" id="PF17189"/>
    </source>
</evidence>
<dbReference type="InterPro" id="IPR033452">
    <property type="entry name" value="GH30_C"/>
</dbReference>
<feature type="domain" description="Glycosyl hydrolase family 30 TIM-barrel" evidence="5">
    <location>
        <begin position="87"/>
        <end position="410"/>
    </location>
</feature>
<evidence type="ECO:0000256" key="2">
    <source>
        <dbReference type="ARBA" id="ARBA00022729"/>
    </source>
</evidence>
<dbReference type="RefSeq" id="WP_139640432.1">
    <property type="nucleotide sequence ID" value="NZ_BAAAZS010000164.1"/>
</dbReference>
<dbReference type="Proteomes" id="UP000311713">
    <property type="component" value="Unassembled WGS sequence"/>
</dbReference>
<feature type="domain" description="Glycosyl hydrolase family 30 beta sandwich" evidence="6">
    <location>
        <begin position="413"/>
        <end position="474"/>
    </location>
</feature>
<dbReference type="SUPFAM" id="SSF51445">
    <property type="entry name" value="(Trans)glycosidases"/>
    <property type="match status" value="1"/>
</dbReference>
<accession>A0A5C4VBJ9</accession>
<protein>
    <submittedName>
        <fullName evidence="7">Glycosyl hydrolase</fullName>
    </submittedName>
</protein>
<evidence type="ECO:0000313" key="8">
    <source>
        <dbReference type="Proteomes" id="UP000311713"/>
    </source>
</evidence>
<evidence type="ECO:0000256" key="1">
    <source>
        <dbReference type="ARBA" id="ARBA00005382"/>
    </source>
</evidence>
<dbReference type="SUPFAM" id="SSF51011">
    <property type="entry name" value="Glycosyl hydrolase domain"/>
    <property type="match status" value="1"/>
</dbReference>
<evidence type="ECO:0000313" key="7">
    <source>
        <dbReference type="EMBL" id="TNM33334.1"/>
    </source>
</evidence>
<dbReference type="PANTHER" id="PTHR11069:SF23">
    <property type="entry name" value="LYSOSOMAL ACID GLUCOSYLCERAMIDASE"/>
    <property type="match status" value="1"/>
</dbReference>
<evidence type="ECO:0000259" key="5">
    <source>
        <dbReference type="Pfam" id="PF02055"/>
    </source>
</evidence>
<dbReference type="GO" id="GO:0016020">
    <property type="term" value="C:membrane"/>
    <property type="evidence" value="ECO:0007669"/>
    <property type="project" value="GOC"/>
</dbReference>
<sequence>MRTVLARHRSPLRVGLLGLTAGALLAGGLGVVAGTSAQAAPSTARAWLTTPDGQNRLADRGELSFDGQPAATDIWVDGRQRHQEFSGAGASVTEASAGLVRSLPDGDREALLDSLFSRDGDGIGLSYLRQPLGSTDFNTGDFYTYEDTPGQFSIDRDRELIIPVLNDALARNPDLRLMGSPWSPPAWMKSENSLNGGTLLPEHYEDYADYLVEAVRAYGDAGIELSDLTAQNEPLFATSYPSTSMSPSEQAAFLRVLDTALTEAGLPTQLFAYDHNWDEPGYPLEVLGATSDLDRVAGAAFHCYGGQPEAQGELVAAGERVFFTECSGTDSDDPSSTFADTLRWQAENLVVRNMRHGGETVITWNLALDAQGGPHQGHCDTRCNGVVEIAGDQVTRNAEFYVLGHLTKFLDPGARRLDSTSEDPGGLQNVVFENPDGTRVAYVVNASDTARDFSLTDDGASLTDTLPAGAVATYTWTL</sequence>
<organism evidence="7 8">
    <name type="scientific">Streptomyces sedi</name>
    <dbReference type="NCBI Taxonomy" id="555059"/>
    <lineage>
        <taxon>Bacteria</taxon>
        <taxon>Bacillati</taxon>
        <taxon>Actinomycetota</taxon>
        <taxon>Actinomycetes</taxon>
        <taxon>Kitasatosporales</taxon>
        <taxon>Streptomycetaceae</taxon>
        <taxon>Streptomyces</taxon>
    </lineage>
</organism>
<dbReference type="OrthoDB" id="9806701at2"/>
<dbReference type="InterPro" id="IPR033453">
    <property type="entry name" value="Glyco_hydro_30_TIM-barrel"/>
</dbReference>
<keyword evidence="4" id="KW-0326">Glycosidase</keyword>
<dbReference type="EMBL" id="VDGT01000002">
    <property type="protein sequence ID" value="TNM33334.1"/>
    <property type="molecule type" value="Genomic_DNA"/>
</dbReference>
<dbReference type="InterPro" id="IPR001139">
    <property type="entry name" value="Glyco_hydro_30"/>
</dbReference>
<dbReference type="Pfam" id="PF02055">
    <property type="entry name" value="Glyco_hydro_30"/>
    <property type="match status" value="1"/>
</dbReference>
<keyword evidence="2" id="KW-0732">Signal</keyword>
<dbReference type="Gene3D" id="2.60.40.1180">
    <property type="entry name" value="Golgi alpha-mannosidase II"/>
    <property type="match status" value="1"/>
</dbReference>
<keyword evidence="3 4" id="KW-0378">Hydrolase</keyword>
<dbReference type="PANTHER" id="PTHR11069">
    <property type="entry name" value="GLUCOSYLCERAMIDASE"/>
    <property type="match status" value="1"/>
</dbReference>
<dbReference type="InterPro" id="IPR017853">
    <property type="entry name" value="GH"/>
</dbReference>
<dbReference type="AlphaFoldDB" id="A0A5C4VBJ9"/>
<dbReference type="GO" id="GO:0004348">
    <property type="term" value="F:glucosylceramidase activity"/>
    <property type="evidence" value="ECO:0007669"/>
    <property type="project" value="InterPro"/>
</dbReference>
<dbReference type="Gene3D" id="3.20.20.80">
    <property type="entry name" value="Glycosidases"/>
    <property type="match status" value="1"/>
</dbReference>
<name>A0A5C4VBJ9_9ACTN</name>
<reference evidence="7 8" key="1">
    <citation type="submission" date="2019-06" db="EMBL/GenBank/DDBJ databases">
        <title>Draft genome of Streptomyces sedi sp. JCM16909.</title>
        <authorList>
            <person name="Klykleung N."/>
            <person name="Tanasupawat S."/>
            <person name="Kudo T."/>
            <person name="Yuki M."/>
            <person name="Ohkuma M."/>
        </authorList>
    </citation>
    <scope>NUCLEOTIDE SEQUENCE [LARGE SCALE GENOMIC DNA]</scope>
    <source>
        <strain evidence="7 8">JCM 16909</strain>
    </source>
</reference>
<keyword evidence="8" id="KW-1185">Reference proteome</keyword>
<dbReference type="InterPro" id="IPR013780">
    <property type="entry name" value="Glyco_hydro_b"/>
</dbReference>
<dbReference type="GO" id="GO:0006680">
    <property type="term" value="P:glucosylceramide catabolic process"/>
    <property type="evidence" value="ECO:0007669"/>
    <property type="project" value="TreeGrafter"/>
</dbReference>
<evidence type="ECO:0000256" key="4">
    <source>
        <dbReference type="RuleBase" id="RU361188"/>
    </source>
</evidence>
<comment type="similarity">
    <text evidence="1 4">Belongs to the glycosyl hydrolase 30 family.</text>
</comment>